<keyword evidence="3" id="KW-1185">Reference proteome</keyword>
<dbReference type="Proteomes" id="UP000198769">
    <property type="component" value="Unassembled WGS sequence"/>
</dbReference>
<dbReference type="AlphaFoldDB" id="A0A1I4Y869"/>
<gene>
    <name evidence="2" type="ORF">SAMN05421594_2203</name>
</gene>
<evidence type="ECO:0000259" key="1">
    <source>
        <dbReference type="Pfam" id="PF12151"/>
    </source>
</evidence>
<dbReference type="EMBL" id="FOVD01000003">
    <property type="protein sequence ID" value="SFN33953.1"/>
    <property type="molecule type" value="Genomic_DNA"/>
</dbReference>
<sequence>MLNNLKHYTMSKFKINIVAGPLWSNDEAQKIGGRIAAAHLGKFTGQWSTIVEGQMSVIEVEYDTEPSGSTEYKLNVLAGPIWSTEDAKEVCPAICASYGGTWTGAWSTVVEGKMSVCECLFKF</sequence>
<dbReference type="InterPro" id="IPR053754">
    <property type="entry name" value="OligoMan_bind_ChitinaseAct_sf"/>
</dbReference>
<evidence type="ECO:0000313" key="3">
    <source>
        <dbReference type="Proteomes" id="UP000198769"/>
    </source>
</evidence>
<protein>
    <submittedName>
        <fullName evidence="2">Mannan-binding protein</fullName>
    </submittedName>
</protein>
<proteinExistence type="predicted"/>
<dbReference type="Pfam" id="PF12151">
    <property type="entry name" value="MVL"/>
    <property type="match status" value="1"/>
</dbReference>
<name>A0A1I4Y869_CHROL</name>
<evidence type="ECO:0000313" key="2">
    <source>
        <dbReference type="EMBL" id="SFN33953.1"/>
    </source>
</evidence>
<dbReference type="Gene3D" id="3.30.1490.230">
    <property type="match status" value="2"/>
</dbReference>
<organism evidence="2 3">
    <name type="scientific">Chryseobacterium oleae</name>
    <dbReference type="NCBI Taxonomy" id="491207"/>
    <lineage>
        <taxon>Bacteria</taxon>
        <taxon>Pseudomonadati</taxon>
        <taxon>Bacteroidota</taxon>
        <taxon>Flavobacteriia</taxon>
        <taxon>Flavobacteriales</taxon>
        <taxon>Weeksellaceae</taxon>
        <taxon>Chryseobacterium group</taxon>
        <taxon>Chryseobacterium</taxon>
    </lineage>
</organism>
<dbReference type="InterPro" id="IPR021992">
    <property type="entry name" value="MVL"/>
</dbReference>
<reference evidence="3" key="1">
    <citation type="submission" date="2016-10" db="EMBL/GenBank/DDBJ databases">
        <authorList>
            <person name="Varghese N."/>
            <person name="Submissions S."/>
        </authorList>
    </citation>
    <scope>NUCLEOTIDE SEQUENCE [LARGE SCALE GENOMIC DNA]</scope>
    <source>
        <strain evidence="3">DSM 25575</strain>
    </source>
</reference>
<accession>A0A1I4Y869</accession>
<feature type="domain" description="Mannan-binding protein" evidence="1">
    <location>
        <begin position="86"/>
        <end position="119"/>
    </location>
</feature>